<dbReference type="Proteomes" id="UP000033590">
    <property type="component" value="Unassembled WGS sequence"/>
</dbReference>
<evidence type="ECO:0000313" key="2">
    <source>
        <dbReference type="EMBL" id="KJQ72005.1"/>
    </source>
</evidence>
<dbReference type="EMBL" id="JYGS01000007">
    <property type="protein sequence ID" value="KJQ72005.1"/>
    <property type="molecule type" value="Genomic_DNA"/>
</dbReference>
<organism evidence="2 4">
    <name type="scientific">Streptococcus mitis</name>
    <dbReference type="NCBI Taxonomy" id="28037"/>
    <lineage>
        <taxon>Bacteria</taxon>
        <taxon>Bacillati</taxon>
        <taxon>Bacillota</taxon>
        <taxon>Bacilli</taxon>
        <taxon>Lactobacillales</taxon>
        <taxon>Streptococcaceae</taxon>
        <taxon>Streptococcus</taxon>
        <taxon>Streptococcus mitis group</taxon>
    </lineage>
</organism>
<dbReference type="PATRIC" id="fig|28037.215.peg.1768"/>
<name>A0A0F2DPX7_STRMT</name>
<evidence type="ECO:0000313" key="4">
    <source>
        <dbReference type="Proteomes" id="UP000033590"/>
    </source>
</evidence>
<feature type="transmembrane region" description="Helical" evidence="1">
    <location>
        <begin position="28"/>
        <end position="45"/>
    </location>
</feature>
<evidence type="ECO:0000256" key="1">
    <source>
        <dbReference type="SAM" id="Phobius"/>
    </source>
</evidence>
<comment type="caution">
    <text evidence="2">The sequence shown here is derived from an EMBL/GenBank/DDBJ whole genome shotgun (WGS) entry which is preliminary data.</text>
</comment>
<sequence>MKQRLIIAISFIMTGIVINILFESNTIIHKFIAILGLSMYYRGVFREYKKY</sequence>
<keyword evidence="1" id="KW-0472">Membrane</keyword>
<evidence type="ECO:0000313" key="3">
    <source>
        <dbReference type="EMBL" id="RSJ12958.1"/>
    </source>
</evidence>
<reference evidence="3 5" key="2">
    <citation type="submission" date="2018-11" db="EMBL/GenBank/DDBJ databases">
        <title>Species Designations Belie Phenotypic and Genotypic Heterogeneity in Oral Streptococci.</title>
        <authorList>
            <person name="Velsko I."/>
        </authorList>
    </citation>
    <scope>NUCLEOTIDE SEQUENCE [LARGE SCALE GENOMIC DNA]</scope>
    <source>
        <strain evidence="3 5">BCC06</strain>
    </source>
</reference>
<dbReference type="EMBL" id="RJOH01000007">
    <property type="protein sequence ID" value="RSJ12958.1"/>
    <property type="molecule type" value="Genomic_DNA"/>
</dbReference>
<dbReference type="Proteomes" id="UP000267438">
    <property type="component" value="Unassembled WGS sequence"/>
</dbReference>
<proteinExistence type="predicted"/>
<reference evidence="2 4" key="1">
    <citation type="submission" date="2015-02" db="EMBL/GenBank/DDBJ databases">
        <title>Evolution of amylase-binding proteins of oral streptococcal species.</title>
        <authorList>
            <person name="Haase E.M."/>
        </authorList>
    </citation>
    <scope>NUCLEOTIDE SEQUENCE [LARGE SCALE GENOMIC DNA]</scope>
    <source>
        <strain evidence="2 4">SK145</strain>
    </source>
</reference>
<gene>
    <name evidence="3" type="ORF">D8836_05825</name>
    <name evidence="2" type="ORF">TZ93_01801</name>
</gene>
<keyword evidence="1" id="KW-0812">Transmembrane</keyword>
<keyword evidence="1" id="KW-1133">Transmembrane helix</keyword>
<dbReference type="AlphaFoldDB" id="A0A0F2DPX7"/>
<feature type="transmembrane region" description="Helical" evidence="1">
    <location>
        <begin position="5"/>
        <end position="22"/>
    </location>
</feature>
<accession>A0A0F2DPX7</accession>
<evidence type="ECO:0000313" key="5">
    <source>
        <dbReference type="Proteomes" id="UP000267438"/>
    </source>
</evidence>
<protein>
    <submittedName>
        <fullName evidence="2">Uncharacterized protein</fullName>
    </submittedName>
</protein>